<proteinExistence type="predicted"/>
<reference evidence="1" key="1">
    <citation type="journal article" date="2020" name="Nature">
        <title>Giant virus diversity and host interactions through global metagenomics.</title>
        <authorList>
            <person name="Schulz F."/>
            <person name="Roux S."/>
            <person name="Paez-Espino D."/>
            <person name="Jungbluth S."/>
            <person name="Walsh D.A."/>
            <person name="Denef V.J."/>
            <person name="McMahon K.D."/>
            <person name="Konstantinidis K.T."/>
            <person name="Eloe-Fadrosh E.A."/>
            <person name="Kyrpides N.C."/>
            <person name="Woyke T."/>
        </authorList>
    </citation>
    <scope>NUCLEOTIDE SEQUENCE</scope>
    <source>
        <strain evidence="1">GVMAG-M-3300013006-15</strain>
    </source>
</reference>
<name>A0A6C0BIV2_9ZZZZ</name>
<dbReference type="EMBL" id="MN739162">
    <property type="protein sequence ID" value="QHS91671.1"/>
    <property type="molecule type" value="Genomic_DNA"/>
</dbReference>
<protein>
    <submittedName>
        <fullName evidence="1">Uncharacterized protein</fullName>
    </submittedName>
</protein>
<evidence type="ECO:0000313" key="1">
    <source>
        <dbReference type="EMBL" id="QHS91671.1"/>
    </source>
</evidence>
<dbReference type="AlphaFoldDB" id="A0A6C0BIV2"/>
<sequence length="63" mass="7342">MDLIYVFVNGSKWEDLIIFLSKEEAKAKSIECPTVRVEIFAKSINGYIPTYNYYLNGNYVRTI</sequence>
<accession>A0A6C0BIV2</accession>
<organism evidence="1">
    <name type="scientific">viral metagenome</name>
    <dbReference type="NCBI Taxonomy" id="1070528"/>
    <lineage>
        <taxon>unclassified sequences</taxon>
        <taxon>metagenomes</taxon>
        <taxon>organismal metagenomes</taxon>
    </lineage>
</organism>